<dbReference type="GeneID" id="117567954"/>
<keyword evidence="2" id="KW-0732">Signal</keyword>
<reference evidence="4" key="1">
    <citation type="submission" date="2025-08" db="UniProtKB">
        <authorList>
            <consortium name="RefSeq"/>
        </authorList>
    </citation>
    <scope>IDENTIFICATION</scope>
    <source>
        <strain evidence="4">15112-1751.03</strain>
        <tissue evidence="4">Whole Adult</tissue>
    </source>
</reference>
<evidence type="ECO:0000313" key="3">
    <source>
        <dbReference type="Proteomes" id="UP000515160"/>
    </source>
</evidence>
<gene>
    <name evidence="4" type="primary">LOC117567954</name>
</gene>
<feature type="compositionally biased region" description="Polar residues" evidence="1">
    <location>
        <begin position="433"/>
        <end position="443"/>
    </location>
</feature>
<evidence type="ECO:0000256" key="2">
    <source>
        <dbReference type="SAM" id="SignalP"/>
    </source>
</evidence>
<evidence type="ECO:0000256" key="1">
    <source>
        <dbReference type="SAM" id="MobiDB-lite"/>
    </source>
</evidence>
<accession>A0A6P8WNH1</accession>
<feature type="chain" id="PRO_5028379996" evidence="2">
    <location>
        <begin position="19"/>
        <end position="449"/>
    </location>
</feature>
<dbReference type="OrthoDB" id="8017601at2759"/>
<feature type="signal peptide" evidence="2">
    <location>
        <begin position="1"/>
        <end position="18"/>
    </location>
</feature>
<sequence>MRTFFAVILLALVSGSWSLCNLNIREPFPVVAKTFGSKTAILKQLLTEVELSNNETVTFYCPQGVRISGPSNGYNNPSDDYYDPTERTIYRPTVINQPTADLTCGNDGIYLDEQRIIEVTSGGHVSCNADVTRSLYESNVSLIGCDPVDAMTLVIGYKLKRLTEVKLLALCYDLSASQLRFVNFLAYPAKNVLLTPANTDEVLGRLQLDNIVSGLDKYFSYITVSQFNELSKQQTQLGELYDAEMFDYSSLLQDQQQQKDLEQYNHLLNIVWLRNLRKGNWKHWLQALRAANDDDDDKFELRIGVSGMATMPLGQRCNVSRSLQLLDSNSGNSLQVPAHVWAHVRSLQPTGTVADEFVLVAHNSPYVDVLQLSTFCDDICHEIPWLRKSLFAELHLLPIFGVVHCCRVDQVDKLTDFAYGKQKQQQAQQQQQLSDSSPNTTTARPLIHV</sequence>
<organism evidence="3 4">
    <name type="scientific">Drosophila albomicans</name>
    <name type="common">Fruit fly</name>
    <dbReference type="NCBI Taxonomy" id="7291"/>
    <lineage>
        <taxon>Eukaryota</taxon>
        <taxon>Metazoa</taxon>
        <taxon>Ecdysozoa</taxon>
        <taxon>Arthropoda</taxon>
        <taxon>Hexapoda</taxon>
        <taxon>Insecta</taxon>
        <taxon>Pterygota</taxon>
        <taxon>Neoptera</taxon>
        <taxon>Endopterygota</taxon>
        <taxon>Diptera</taxon>
        <taxon>Brachycera</taxon>
        <taxon>Muscomorpha</taxon>
        <taxon>Ephydroidea</taxon>
        <taxon>Drosophilidae</taxon>
        <taxon>Drosophila</taxon>
    </lineage>
</organism>
<protein>
    <submittedName>
        <fullName evidence="4">Uncharacterized protein LOC117567954</fullName>
    </submittedName>
</protein>
<name>A0A6P8WNH1_DROAB</name>
<dbReference type="Proteomes" id="UP000515160">
    <property type="component" value="Chromosome X"/>
</dbReference>
<proteinExistence type="predicted"/>
<dbReference type="RefSeq" id="XP_034104149.1">
    <property type="nucleotide sequence ID" value="XM_034248258.2"/>
</dbReference>
<feature type="region of interest" description="Disordered" evidence="1">
    <location>
        <begin position="427"/>
        <end position="449"/>
    </location>
</feature>
<evidence type="ECO:0000313" key="4">
    <source>
        <dbReference type="RefSeq" id="XP_034104149.1"/>
    </source>
</evidence>
<dbReference type="AlphaFoldDB" id="A0A6P8WNH1"/>
<keyword evidence="3" id="KW-1185">Reference proteome</keyword>